<keyword evidence="3" id="KW-0489">Methyltransferase</keyword>
<proteinExistence type="predicted"/>
<keyword evidence="2" id="KW-0963">Cytoplasm</keyword>
<dbReference type="PANTHER" id="PTHR13200">
    <property type="entry name" value="EEF1A LYSINE METHYLTRANSFERASE 1"/>
    <property type="match status" value="1"/>
</dbReference>
<evidence type="ECO:0000256" key="1">
    <source>
        <dbReference type="ARBA" id="ARBA00004496"/>
    </source>
</evidence>
<evidence type="ECO:0000256" key="3">
    <source>
        <dbReference type="ARBA" id="ARBA00022603"/>
    </source>
</evidence>
<dbReference type="GO" id="GO:0003676">
    <property type="term" value="F:nucleic acid binding"/>
    <property type="evidence" value="ECO:0007669"/>
    <property type="project" value="InterPro"/>
</dbReference>
<dbReference type="GO" id="GO:0016279">
    <property type="term" value="F:protein-lysine N-methyltransferase activity"/>
    <property type="evidence" value="ECO:0007669"/>
    <property type="project" value="InterPro"/>
</dbReference>
<dbReference type="GeneID" id="28986607"/>
<dbReference type="AlphaFoldDB" id="A0A0J0XMV3"/>
<evidence type="ECO:0008006" key="8">
    <source>
        <dbReference type="Google" id="ProtNLM"/>
    </source>
</evidence>
<dbReference type="GO" id="GO:0005737">
    <property type="term" value="C:cytoplasm"/>
    <property type="evidence" value="ECO:0007669"/>
    <property type="project" value="UniProtKB-SubCell"/>
</dbReference>
<dbReference type="OrthoDB" id="206354at2759"/>
<keyword evidence="7" id="KW-1185">Reference proteome</keyword>
<accession>A0A0J0XMV3</accession>
<dbReference type="PROSITE" id="PS00092">
    <property type="entry name" value="N6_MTASE"/>
    <property type="match status" value="1"/>
</dbReference>
<name>A0A0J0XMV3_9TREE</name>
<comment type="subcellular location">
    <subcellularLocation>
        <location evidence="1">Cytoplasm</location>
    </subcellularLocation>
</comment>
<dbReference type="InterPro" id="IPR019369">
    <property type="entry name" value="Efm5/EEF1AKMT1"/>
</dbReference>
<dbReference type="Proteomes" id="UP000053611">
    <property type="component" value="Unassembled WGS sequence"/>
</dbReference>
<protein>
    <recommendedName>
        <fullName evidence="8">Protein-lysine N-methyltransferase EFM5</fullName>
    </recommendedName>
</protein>
<dbReference type="PANTHER" id="PTHR13200:SF0">
    <property type="entry name" value="EEF1A LYSINE METHYLTRANSFERASE 1"/>
    <property type="match status" value="1"/>
</dbReference>
<dbReference type="GO" id="GO:0032259">
    <property type="term" value="P:methylation"/>
    <property type="evidence" value="ECO:0007669"/>
    <property type="project" value="UniProtKB-KW"/>
</dbReference>
<evidence type="ECO:0000256" key="2">
    <source>
        <dbReference type="ARBA" id="ARBA00022490"/>
    </source>
</evidence>
<evidence type="ECO:0000256" key="4">
    <source>
        <dbReference type="ARBA" id="ARBA00022679"/>
    </source>
</evidence>
<organism evidence="6 7">
    <name type="scientific">Cutaneotrichosporon oleaginosum</name>
    <dbReference type="NCBI Taxonomy" id="879819"/>
    <lineage>
        <taxon>Eukaryota</taxon>
        <taxon>Fungi</taxon>
        <taxon>Dikarya</taxon>
        <taxon>Basidiomycota</taxon>
        <taxon>Agaricomycotina</taxon>
        <taxon>Tremellomycetes</taxon>
        <taxon>Trichosporonales</taxon>
        <taxon>Trichosporonaceae</taxon>
        <taxon>Cutaneotrichosporon</taxon>
    </lineage>
</organism>
<evidence type="ECO:0000256" key="5">
    <source>
        <dbReference type="SAM" id="MobiDB-lite"/>
    </source>
</evidence>
<dbReference type="InterPro" id="IPR002052">
    <property type="entry name" value="DNA_methylase_N6_adenine_CS"/>
</dbReference>
<dbReference type="Pfam" id="PF10237">
    <property type="entry name" value="N6-adenineMlase"/>
    <property type="match status" value="1"/>
</dbReference>
<sequence>MLATVPRPALAPEPALSSSPEVGLSAAALAALSQFMVESQALEEMAAAYAAADELAAAEAKGDKPWSMEAFPEQWGMSQFWNDEETARRLARECVAQANGGTIVLISSPSVFLMLKKMAVPNPLLLLEYDTRFAVFPEFRAYDYARPLAHLPDVQAAVVLVDPPYVNDECFSKTAETARALAGPDTKFIACSGWVVRECVAQTLGARMANFRPGHAGGLATPFRAYVNYESKNPAFQYDPDPEDGDNDGTAFAGAGGVGVDA</sequence>
<dbReference type="EMBL" id="KQ087205">
    <property type="protein sequence ID" value="KLT42425.1"/>
    <property type="molecule type" value="Genomic_DNA"/>
</dbReference>
<reference evidence="6 7" key="1">
    <citation type="submission" date="2015-03" db="EMBL/GenBank/DDBJ databases">
        <title>Genomics and transcriptomics of the oil-accumulating basidiomycete yeast T. oleaginosus allow insights into substrate utilization and the diverse evolutionary trajectories of mating systems in fungi.</title>
        <authorList>
            <consortium name="DOE Joint Genome Institute"/>
            <person name="Kourist R."/>
            <person name="Kracht O."/>
            <person name="Bracharz F."/>
            <person name="Lipzen A."/>
            <person name="Nolan M."/>
            <person name="Ohm R."/>
            <person name="Grigoriev I."/>
            <person name="Sun S."/>
            <person name="Heitman J."/>
            <person name="Bruck T."/>
            <person name="Nowrousian M."/>
        </authorList>
    </citation>
    <scope>NUCLEOTIDE SEQUENCE [LARGE SCALE GENOMIC DNA]</scope>
    <source>
        <strain evidence="6 7">IBC0246</strain>
    </source>
</reference>
<gene>
    <name evidence="6" type="ORF">CC85DRAFT_312231</name>
</gene>
<keyword evidence="4" id="KW-0808">Transferase</keyword>
<dbReference type="STRING" id="879819.A0A0J0XMV3"/>
<evidence type="ECO:0000313" key="7">
    <source>
        <dbReference type="Proteomes" id="UP000053611"/>
    </source>
</evidence>
<dbReference type="InterPro" id="IPR041370">
    <property type="entry name" value="Mlase_EEF1AKMT1/ZCCHC4"/>
</dbReference>
<evidence type="ECO:0000313" key="6">
    <source>
        <dbReference type="EMBL" id="KLT42425.1"/>
    </source>
</evidence>
<feature type="region of interest" description="Disordered" evidence="5">
    <location>
        <begin position="235"/>
        <end position="262"/>
    </location>
</feature>
<dbReference type="RefSeq" id="XP_018278916.1">
    <property type="nucleotide sequence ID" value="XM_018426004.1"/>
</dbReference>